<keyword evidence="3" id="KW-0378">Hydrolase</keyword>
<keyword evidence="3" id="KW-0482">Metalloprotease</keyword>
<dbReference type="GO" id="GO:0006508">
    <property type="term" value="P:proteolysis"/>
    <property type="evidence" value="ECO:0007669"/>
    <property type="project" value="UniProtKB-KW"/>
</dbReference>
<evidence type="ECO:0000259" key="2">
    <source>
        <dbReference type="Pfam" id="PF02517"/>
    </source>
</evidence>
<dbReference type="AlphaFoldDB" id="A0A3R5YPR2"/>
<proteinExistence type="inferred from homology"/>
<gene>
    <name evidence="3" type="ORF">DM298_03500</name>
</gene>
<organism evidence="3 4">
    <name type="scientific">Lactobacillus amylovorus</name>
    <dbReference type="NCBI Taxonomy" id="1604"/>
    <lineage>
        <taxon>Bacteria</taxon>
        <taxon>Bacillati</taxon>
        <taxon>Bacillota</taxon>
        <taxon>Bacilli</taxon>
        <taxon>Lactobacillales</taxon>
        <taxon>Lactobacillaceae</taxon>
        <taxon>Lactobacillus</taxon>
    </lineage>
</organism>
<sequence>MNEVILPRKRWQQIFNVQMIFALIVIILEIIPKRGHAAGNIFQLVFLCLVIGLNFYVQFKCKNPSKLNHEITRWINLWLFSGYFIDVWLATGNYLLLNYKQLEILWVLLLWAAYLVLLLPLAVLYAGDLKKWYLRLIAVYLLDQQYGPDQSLLVSKNLRIMHSITWQGVIAALALLILACFLGYAWGYRFNPNLKFVKSRNFQMWVFVIVVVFATIDLFYNAFSDYDKNLWTVFFGYSINIYAKYLTIPNLTSAIEPGILEETERYLMVLIFIAGFNRFPKWRVPIAVYASGILFGLSHAGNVGWNGETLSATVAQVIGVMGSGFLWAVLYLYTGKLWLPMIFHFLMDYLADLQSGWNSAGWQFSGWTTDYISEILMVAVPLAFTIWMMFGQRRAVLEENANRLLNLN</sequence>
<dbReference type="RefSeq" id="WP_118026939.1">
    <property type="nucleotide sequence ID" value="NZ_CABJBR010000013.1"/>
</dbReference>
<dbReference type="Pfam" id="PF02517">
    <property type="entry name" value="Rce1-like"/>
    <property type="match status" value="1"/>
</dbReference>
<dbReference type="GO" id="GO:0004175">
    <property type="term" value="F:endopeptidase activity"/>
    <property type="evidence" value="ECO:0007669"/>
    <property type="project" value="UniProtKB-ARBA"/>
</dbReference>
<name>A0A3R5YPR2_LACAM</name>
<dbReference type="GO" id="GO:0080120">
    <property type="term" value="P:CAAX-box protein maturation"/>
    <property type="evidence" value="ECO:0007669"/>
    <property type="project" value="UniProtKB-ARBA"/>
</dbReference>
<comment type="similarity">
    <text evidence="1">Belongs to the UPF0177 family.</text>
</comment>
<keyword evidence="3" id="KW-0645">Protease</keyword>
<evidence type="ECO:0000313" key="3">
    <source>
        <dbReference type="EMBL" id="QDD70042.1"/>
    </source>
</evidence>
<dbReference type="InterPro" id="IPR003675">
    <property type="entry name" value="Rce1/LyrA-like_dom"/>
</dbReference>
<evidence type="ECO:0000256" key="1">
    <source>
        <dbReference type="ARBA" id="ARBA00009067"/>
    </source>
</evidence>
<evidence type="ECO:0000313" key="4">
    <source>
        <dbReference type="Proteomes" id="UP000312326"/>
    </source>
</evidence>
<dbReference type="GO" id="GO:0008237">
    <property type="term" value="F:metallopeptidase activity"/>
    <property type="evidence" value="ECO:0007669"/>
    <property type="project" value="UniProtKB-KW"/>
</dbReference>
<accession>A0A3R5YPR2</accession>
<protein>
    <submittedName>
        <fullName evidence="3">CPBP family intramembrane metalloprotease</fullName>
    </submittedName>
</protein>
<dbReference type="EMBL" id="CP029754">
    <property type="protein sequence ID" value="QDD70042.1"/>
    <property type="molecule type" value="Genomic_DNA"/>
</dbReference>
<dbReference type="Proteomes" id="UP000312326">
    <property type="component" value="Chromosome"/>
</dbReference>
<reference evidence="3 4" key="1">
    <citation type="submission" date="2018-06" db="EMBL/GenBank/DDBJ databases">
        <title>Complete genome sequnece of Lactobacillus amylovorus PMRA3.</title>
        <authorList>
            <person name="Nam Y.-D."/>
            <person name="Chung W.-H."/>
            <person name="Park Y.S."/>
            <person name="Kang J."/>
        </authorList>
    </citation>
    <scope>NUCLEOTIDE SEQUENCE [LARGE SCALE GENOMIC DNA]</scope>
    <source>
        <strain evidence="3 4">PMRA3</strain>
    </source>
</reference>
<feature type="domain" description="CAAX prenyl protease 2/Lysostaphin resistance protein A-like" evidence="2">
    <location>
        <begin position="266"/>
        <end position="349"/>
    </location>
</feature>